<keyword evidence="1" id="KW-1133">Transmembrane helix</keyword>
<accession>A0A8S5NVZ7</accession>
<name>A0A8S5NVZ7_9CAUD</name>
<reference evidence="2" key="1">
    <citation type="journal article" date="2021" name="Proc. Natl. Acad. Sci. U.S.A.">
        <title>A Catalog of Tens of Thousands of Viruses from Human Metagenomes Reveals Hidden Associations with Chronic Diseases.</title>
        <authorList>
            <person name="Tisza M.J."/>
            <person name="Buck C.B."/>
        </authorList>
    </citation>
    <scope>NUCLEOTIDE SEQUENCE</scope>
    <source>
        <strain evidence="2">CtTnV63</strain>
    </source>
</reference>
<feature type="transmembrane region" description="Helical" evidence="1">
    <location>
        <begin position="60"/>
        <end position="78"/>
    </location>
</feature>
<keyword evidence="1" id="KW-0812">Transmembrane</keyword>
<organism evidence="2">
    <name type="scientific">Siphoviridae sp. ctTnV63</name>
    <dbReference type="NCBI Taxonomy" id="2825523"/>
    <lineage>
        <taxon>Viruses</taxon>
        <taxon>Duplodnaviria</taxon>
        <taxon>Heunggongvirae</taxon>
        <taxon>Uroviricota</taxon>
        <taxon>Caudoviricetes</taxon>
    </lineage>
</organism>
<keyword evidence="1" id="KW-0472">Membrane</keyword>
<evidence type="ECO:0000313" key="2">
    <source>
        <dbReference type="EMBL" id="DAD98599.1"/>
    </source>
</evidence>
<proteinExistence type="predicted"/>
<dbReference type="EMBL" id="BK015264">
    <property type="protein sequence ID" value="DAD98599.1"/>
    <property type="molecule type" value="Genomic_DNA"/>
</dbReference>
<sequence length="81" mass="9383">MTKIKNWFELNQKYKFEVTDLTTLIYVLCTILGIMGMNITPLFLIGSVIAIAFSWQGHRINLVILNVSLFILNLVNFIKMF</sequence>
<protein>
    <submittedName>
        <fullName evidence="2">Uncharacterized protein</fullName>
    </submittedName>
</protein>
<feature type="transmembrane region" description="Helical" evidence="1">
    <location>
        <begin position="21"/>
        <end position="54"/>
    </location>
</feature>
<evidence type="ECO:0000256" key="1">
    <source>
        <dbReference type="SAM" id="Phobius"/>
    </source>
</evidence>